<evidence type="ECO:0000256" key="1">
    <source>
        <dbReference type="SAM" id="MobiDB-lite"/>
    </source>
</evidence>
<accession>A0A815WZT8</accession>
<feature type="non-terminal residue" evidence="2">
    <location>
        <position position="580"/>
    </location>
</feature>
<sequence>MQRVTTTRQAFEARLELDNSGDTSLEQIKLDILITDGTNKLNTTDRFSVGKPLFSGALINDSQGYGSLEPSQSGSITWLIIPYASAAYNQTTTYWIGGHFSYVIDGQHINIKLIPDSIEVEPEALLDIAYFLEKYVTGPDPLSTDSFVQEPQPFTLGMIVTNSGFGLIKHFRIASSQPEIIENEKGLLINFQIVSMHINNEISTNPSLQANIGDVKPNLSVNIRWTMLASLAGKFISFNASFTETNPNGDSKLSLINSFTTHTLIRLVSLNILNEILNDDLIDFLVMENANVQTIPDTVISSTNATLAFPVYHILNISVIIINQYTIIILATPTIVVPNSAYVYIRTENIWPMRTIRSSHRLIQDQDILVNTWTTRRVVHLLDGDRYDDYLHIFDRWTNQQSVQYEITFDTDTTIFSTMLTEMTETSTSSQTMLSTTSSSKMENISRTTDENHTTYFTQSQSTAVPVSITFTDTISSNHSTSSSYITTSTETNDSSTSFTSSPISILETSTVSSNDTTATVSIENTSTTSGLNYSTIFNENVTTDNNLTSTSVVTISTYPSSTYLKSTFLTSNLLTTTVA</sequence>
<evidence type="ECO:0000313" key="5">
    <source>
        <dbReference type="Proteomes" id="UP000663852"/>
    </source>
</evidence>
<organism evidence="2 5">
    <name type="scientific">Adineta ricciae</name>
    <name type="common">Rotifer</name>
    <dbReference type="NCBI Taxonomy" id="249248"/>
    <lineage>
        <taxon>Eukaryota</taxon>
        <taxon>Metazoa</taxon>
        <taxon>Spiralia</taxon>
        <taxon>Gnathifera</taxon>
        <taxon>Rotifera</taxon>
        <taxon>Eurotatoria</taxon>
        <taxon>Bdelloidea</taxon>
        <taxon>Adinetida</taxon>
        <taxon>Adinetidae</taxon>
        <taxon>Adineta</taxon>
    </lineage>
</organism>
<keyword evidence="4" id="KW-1185">Reference proteome</keyword>
<dbReference type="Proteomes" id="UP000663852">
    <property type="component" value="Unassembled WGS sequence"/>
</dbReference>
<gene>
    <name evidence="2" type="ORF">EDS130_LOCUS46110</name>
    <name evidence="3" type="ORF">XAT740_LOCUS59883</name>
</gene>
<dbReference type="OrthoDB" id="10268124at2759"/>
<comment type="caution">
    <text evidence="2">The sequence shown here is derived from an EMBL/GenBank/DDBJ whole genome shotgun (WGS) entry which is preliminary data.</text>
</comment>
<name>A0A815WZT8_ADIRI</name>
<feature type="region of interest" description="Disordered" evidence="1">
    <location>
        <begin position="478"/>
        <end position="501"/>
    </location>
</feature>
<proteinExistence type="predicted"/>
<dbReference type="Proteomes" id="UP000663828">
    <property type="component" value="Unassembled WGS sequence"/>
</dbReference>
<protein>
    <submittedName>
        <fullName evidence="2">Uncharacterized protein</fullName>
    </submittedName>
</protein>
<reference evidence="2" key="1">
    <citation type="submission" date="2021-02" db="EMBL/GenBank/DDBJ databases">
        <authorList>
            <person name="Nowell W R."/>
        </authorList>
    </citation>
    <scope>NUCLEOTIDE SEQUENCE</scope>
</reference>
<evidence type="ECO:0000313" key="3">
    <source>
        <dbReference type="EMBL" id="CAF1677474.1"/>
    </source>
</evidence>
<dbReference type="EMBL" id="CAJNOJ010001540">
    <property type="protein sequence ID" value="CAF1552684.1"/>
    <property type="molecule type" value="Genomic_DNA"/>
</dbReference>
<dbReference type="AlphaFoldDB" id="A0A815WZT8"/>
<dbReference type="EMBL" id="CAJNOR010014264">
    <property type="protein sequence ID" value="CAF1677474.1"/>
    <property type="molecule type" value="Genomic_DNA"/>
</dbReference>
<evidence type="ECO:0000313" key="4">
    <source>
        <dbReference type="Proteomes" id="UP000663828"/>
    </source>
</evidence>
<evidence type="ECO:0000313" key="2">
    <source>
        <dbReference type="EMBL" id="CAF1552684.1"/>
    </source>
</evidence>